<dbReference type="RefSeq" id="XP_044341275.1">
    <property type="nucleotide sequence ID" value="XM_044485340.1"/>
</dbReference>
<proteinExistence type="inferred from homology"/>
<keyword evidence="2" id="KW-0433">Leucine-rich repeat</keyword>
<feature type="domain" description="Disease resistance N-terminal" evidence="7">
    <location>
        <begin position="10"/>
        <end position="85"/>
    </location>
</feature>
<comment type="similarity">
    <text evidence="1">Belongs to the disease resistance NB-LRR family.</text>
</comment>
<dbReference type="STRING" id="4565.A0A3B6EKN0"/>
<name>A0A3B6EKN0_WHEAT</name>
<keyword evidence="3" id="KW-0677">Repeat</keyword>
<dbReference type="EnsemblPlants" id="TraesCS3A02G286900.1">
    <property type="protein sequence ID" value="TraesCS3A02G286900.1.cds1"/>
    <property type="gene ID" value="TraesCS3A02G286900"/>
</dbReference>
<evidence type="ECO:0000256" key="4">
    <source>
        <dbReference type="ARBA" id="ARBA00022741"/>
    </source>
</evidence>
<organism evidence="8">
    <name type="scientific">Triticum aestivum</name>
    <name type="common">Wheat</name>
    <dbReference type="NCBI Taxonomy" id="4565"/>
    <lineage>
        <taxon>Eukaryota</taxon>
        <taxon>Viridiplantae</taxon>
        <taxon>Streptophyta</taxon>
        <taxon>Embryophyta</taxon>
        <taxon>Tracheophyta</taxon>
        <taxon>Spermatophyta</taxon>
        <taxon>Magnoliopsida</taxon>
        <taxon>Liliopsida</taxon>
        <taxon>Poales</taxon>
        <taxon>Poaceae</taxon>
        <taxon>BOP clade</taxon>
        <taxon>Pooideae</taxon>
        <taxon>Triticodae</taxon>
        <taxon>Triticeae</taxon>
        <taxon>Triticinae</taxon>
        <taxon>Triticum</taxon>
    </lineage>
</organism>
<dbReference type="Pfam" id="PF00931">
    <property type="entry name" value="NB-ARC"/>
    <property type="match status" value="1"/>
</dbReference>
<accession>A0A3B6EKN0</accession>
<dbReference type="Proteomes" id="UP000019116">
    <property type="component" value="Chromosome 3A"/>
</dbReference>
<dbReference type="PANTHER" id="PTHR33377">
    <property type="entry name" value="OS10G0134700 PROTEIN-RELATED"/>
    <property type="match status" value="1"/>
</dbReference>
<reference evidence="8" key="1">
    <citation type="submission" date="2018-08" db="EMBL/GenBank/DDBJ databases">
        <authorList>
            <person name="Rossello M."/>
        </authorList>
    </citation>
    <scope>NUCLEOTIDE SEQUENCE [LARGE SCALE GENOMIC DNA]</scope>
    <source>
        <strain evidence="8">cv. Chinese Spring</strain>
    </source>
</reference>
<evidence type="ECO:0000259" key="6">
    <source>
        <dbReference type="Pfam" id="PF00931"/>
    </source>
</evidence>
<dbReference type="Gramene" id="TraesCS3A02G286900.1">
    <property type="protein sequence ID" value="TraesCS3A02G286900.1.cds1"/>
    <property type="gene ID" value="TraesCS3A02G286900"/>
</dbReference>
<evidence type="ECO:0000256" key="5">
    <source>
        <dbReference type="ARBA" id="ARBA00022821"/>
    </source>
</evidence>
<dbReference type="GO" id="GO:0006952">
    <property type="term" value="P:defense response"/>
    <property type="evidence" value="ECO:0007669"/>
    <property type="project" value="UniProtKB-KW"/>
</dbReference>
<gene>
    <name evidence="8" type="primary">LOC123062035</name>
</gene>
<dbReference type="PaxDb" id="4565-Traes_3AL_3164FC9EE1.4"/>
<dbReference type="InterPro" id="IPR027417">
    <property type="entry name" value="P-loop_NTPase"/>
</dbReference>
<dbReference type="InterPro" id="IPR002182">
    <property type="entry name" value="NB-ARC"/>
</dbReference>
<reference evidence="8" key="2">
    <citation type="submission" date="2018-10" db="UniProtKB">
        <authorList>
            <consortium name="EnsemblPlants"/>
        </authorList>
    </citation>
    <scope>IDENTIFICATION</scope>
</reference>
<feature type="domain" description="NB-ARC" evidence="6">
    <location>
        <begin position="183"/>
        <end position="337"/>
    </location>
</feature>
<keyword evidence="4" id="KW-0547">Nucleotide-binding</keyword>
<dbReference type="Gene3D" id="3.40.50.300">
    <property type="entry name" value="P-loop containing nucleotide triphosphate hydrolases"/>
    <property type="match status" value="1"/>
</dbReference>
<keyword evidence="9" id="KW-1185">Reference proteome</keyword>
<dbReference type="GeneID" id="123062035"/>
<evidence type="ECO:0000256" key="3">
    <source>
        <dbReference type="ARBA" id="ARBA00022737"/>
    </source>
</evidence>
<dbReference type="AlphaFoldDB" id="A0A3B6EKN0"/>
<evidence type="ECO:0000313" key="9">
    <source>
        <dbReference type="Proteomes" id="UP000019116"/>
    </source>
</evidence>
<dbReference type="OrthoDB" id="692486at2759"/>
<evidence type="ECO:0000256" key="2">
    <source>
        <dbReference type="ARBA" id="ARBA00022614"/>
    </source>
</evidence>
<dbReference type="OMA" id="TEDNHEV"/>
<dbReference type="GO" id="GO:0043531">
    <property type="term" value="F:ADP binding"/>
    <property type="evidence" value="ECO:0007669"/>
    <property type="project" value="InterPro"/>
</dbReference>
<dbReference type="Pfam" id="PF18052">
    <property type="entry name" value="Rx_N"/>
    <property type="match status" value="1"/>
</dbReference>
<keyword evidence="5" id="KW-0611">Plant defense</keyword>
<evidence type="ECO:0000313" key="8">
    <source>
        <dbReference type="EnsemblPlants" id="TraesCS3A02G286900.1.cds1"/>
    </source>
</evidence>
<dbReference type="PANTHER" id="PTHR33377:SF87">
    <property type="entry name" value="NB-ARC DOMAIN-CONTAINING PROTEIN"/>
    <property type="match status" value="1"/>
</dbReference>
<evidence type="ECO:0000259" key="7">
    <source>
        <dbReference type="Pfam" id="PF18052"/>
    </source>
</evidence>
<evidence type="ECO:0008006" key="10">
    <source>
        <dbReference type="Google" id="ProtNLM"/>
    </source>
</evidence>
<evidence type="ECO:0000256" key="1">
    <source>
        <dbReference type="ARBA" id="ARBA00008894"/>
    </source>
</evidence>
<sequence>MEVIVSAVLGDIISRSVSFLVDRYHRLQAGGAEESLQRLRRLLLRVQATVEEAERRQITNQAMLRQLEMLRNDMYRGYYMLDALTCIRRGEGDATAKDEVSDRSLMLCRFSPVKRLCLSARAPKNMVFDGNELSKALCCLETTVADMKEFVVFLKCYPLLCRQPCSSYLSTDMCMFGRHTEYERIVSFLLQVGPPGTANFGVLPVVGPARVGKSTLVEHVCYDGRVRGYFSSIVFLGGDDLQLQGTEANALQDSGVVKYRNSASHGRLLVVVELIGDLEKEIWSRLCSLLSHMAHGSKVIVTGRSERIMRFGTTQALRLNALPHEAYWYFFKMIAFRDAGPEDYSELSSIAMEIAAELNASFINANIIGTLLRANLSARFWRKALERIREFTAKHVLMFGEHPVDLMRKGRPIYLWRMAGGGSEVLVANGVHQVCSPQQDVPKLTLLDVVSGSAIPRGNCEFLAWKSRIPPYYSYLVSCSIMTSRRMVVNKKRSRLQSV</sequence>
<protein>
    <recommendedName>
        <fullName evidence="10">Rx N-terminal domain-containing protein</fullName>
    </recommendedName>
</protein>
<dbReference type="InterPro" id="IPR041118">
    <property type="entry name" value="Rx_N"/>
</dbReference>
<dbReference type="Gramene" id="TraesCS3A03G0716800.1">
    <property type="protein sequence ID" value="TraesCS3A03G0716800.1.CDS1"/>
    <property type="gene ID" value="TraesCS3A03G0716800"/>
</dbReference>
<dbReference type="SUPFAM" id="SSF52540">
    <property type="entry name" value="P-loop containing nucleoside triphosphate hydrolases"/>
    <property type="match status" value="1"/>
</dbReference>